<evidence type="ECO:0000313" key="2">
    <source>
        <dbReference type="Proteomes" id="UP000054653"/>
    </source>
</evidence>
<dbReference type="STRING" id="45882.A0A0V1CE35"/>
<sequence length="100" mass="11117">MAQILQNVHTDISNVINDESRFVEKLLGKIEQKTGRIRDEIAVMSAIQIFISLFASSGAELLVELLCLAYPAVKILTGLESIEKVNCMQWMFSSVTFGLP</sequence>
<proteinExistence type="predicted"/>
<organism evidence="1 2">
    <name type="scientific">Trichinella britovi</name>
    <name type="common">Parasitic roundworm</name>
    <dbReference type="NCBI Taxonomy" id="45882"/>
    <lineage>
        <taxon>Eukaryota</taxon>
        <taxon>Metazoa</taxon>
        <taxon>Ecdysozoa</taxon>
        <taxon>Nematoda</taxon>
        <taxon>Enoplea</taxon>
        <taxon>Dorylaimia</taxon>
        <taxon>Trichinellida</taxon>
        <taxon>Trichinellidae</taxon>
        <taxon>Trichinella</taxon>
    </lineage>
</organism>
<dbReference type="Proteomes" id="UP000054653">
    <property type="component" value="Unassembled WGS sequence"/>
</dbReference>
<gene>
    <name evidence="1" type="ORF">T03_8979</name>
</gene>
<comment type="caution">
    <text evidence="1">The sequence shown here is derived from an EMBL/GenBank/DDBJ whole genome shotgun (WGS) entry which is preliminary data.</text>
</comment>
<accession>A0A0V1CE35</accession>
<reference evidence="1 2" key="1">
    <citation type="submission" date="2015-01" db="EMBL/GenBank/DDBJ databases">
        <title>Evolution of Trichinella species and genotypes.</title>
        <authorList>
            <person name="Korhonen P.K."/>
            <person name="Edoardo P."/>
            <person name="Giuseppe L.R."/>
            <person name="Gasser R.B."/>
        </authorList>
    </citation>
    <scope>NUCLEOTIDE SEQUENCE [LARGE SCALE GENOMIC DNA]</scope>
    <source>
        <strain evidence="1">ISS120</strain>
    </source>
</reference>
<dbReference type="AlphaFoldDB" id="A0A0V1CE35"/>
<evidence type="ECO:0000313" key="1">
    <source>
        <dbReference type="EMBL" id="KRY47384.1"/>
    </source>
</evidence>
<name>A0A0V1CE35_TRIBR</name>
<protein>
    <submittedName>
        <fullName evidence="1">Uncharacterized protein</fullName>
    </submittedName>
</protein>
<dbReference type="EMBL" id="JYDI01000245">
    <property type="protein sequence ID" value="KRY47384.1"/>
    <property type="molecule type" value="Genomic_DNA"/>
</dbReference>
<keyword evidence="2" id="KW-1185">Reference proteome</keyword>
<dbReference type="OrthoDB" id="5867546at2759"/>